<evidence type="ECO:0000256" key="4">
    <source>
        <dbReference type="ARBA" id="ARBA00023065"/>
    </source>
</evidence>
<keyword evidence="3" id="KW-0106">Calcium</keyword>
<proteinExistence type="predicted"/>
<dbReference type="SUPFAM" id="SSF141072">
    <property type="entry name" value="CalX-like"/>
    <property type="match status" value="1"/>
</dbReference>
<feature type="signal peptide" evidence="6">
    <location>
        <begin position="1"/>
        <end position="28"/>
    </location>
</feature>
<comment type="caution">
    <text evidence="8">The sequence shown here is derived from an EMBL/GenBank/DDBJ whole genome shotgun (WGS) entry which is preliminary data.</text>
</comment>
<evidence type="ECO:0000256" key="1">
    <source>
        <dbReference type="ARBA" id="ARBA00022729"/>
    </source>
</evidence>
<feature type="chain" id="PRO_5031568211" description="Calx-beta domain-containing protein" evidence="6">
    <location>
        <begin position="29"/>
        <end position="686"/>
    </location>
</feature>
<dbReference type="RefSeq" id="WP_182535752.1">
    <property type="nucleotide sequence ID" value="NZ_JACGXA010000001.1"/>
</dbReference>
<evidence type="ECO:0000256" key="2">
    <source>
        <dbReference type="ARBA" id="ARBA00022737"/>
    </source>
</evidence>
<evidence type="ECO:0000256" key="3">
    <source>
        <dbReference type="ARBA" id="ARBA00022837"/>
    </source>
</evidence>
<keyword evidence="4" id="KW-0813">Transport</keyword>
<dbReference type="GO" id="GO:0030001">
    <property type="term" value="P:metal ion transport"/>
    <property type="evidence" value="ECO:0007669"/>
    <property type="project" value="TreeGrafter"/>
</dbReference>
<dbReference type="AlphaFoldDB" id="A0A7W3IW91"/>
<dbReference type="InterPro" id="IPR003644">
    <property type="entry name" value="Calx_beta"/>
</dbReference>
<accession>A0A7W3IW91</accession>
<evidence type="ECO:0000313" key="8">
    <source>
        <dbReference type="EMBL" id="MBA8801753.1"/>
    </source>
</evidence>
<name>A0A7W3IW91_9ACTN</name>
<keyword evidence="1 6" id="KW-0732">Signal</keyword>
<feature type="domain" description="Calx-beta" evidence="7">
    <location>
        <begin position="474"/>
        <end position="575"/>
    </location>
</feature>
<sequence length="686" mass="72073">MTSPLRSRLSVLAVGSLVIAGVTVPAFADGDPQPTSTITGHADWVEQAYEASSGGADLDPQQSEVDGPQRTPFGTGSHQIEIGQSTVQTELYRTPKYDGTALSELTRLEYSTYAKRTSGTGDLRQPTYLRLNVDTNGDNERDHSLYFFPANNVDRAGHPVANGQWQDWDVDSGKISVDGDGGPGATTTLAQYASDNPGAKLVNNDAGKPDGGALALVTGGNDAGNADPQNNGRYDVDRVIVGQAGVDTLFDFGPDSETSGATSQQTVEPGHAQGWASQAYDNVNYLTSDQQFVEGPGNPPSGGGSLRMTLSNDTNPDRVELFRTAQYDGTRLRDLRTLDFGTYQRPNSGNATPQQPVYARLSLDDDGDGQRDTSLFYYPANNGAVQQNAWQKWHAAEGVWGVNGDPGPQQSVTLDDYLVAHPDATIVNNTPDGNADGGGLSFLVGGSGTDTQMNGQYFLDDITVGKVDAATGHTKASDEFDLEPTAPAVSVGNARVSEGNSGATLKFPVTLDSTSGKDVTVTYGTADGTAKAGKDYTATSGEVTIPAGQKTATISVPVISDKVREDDESLSLTLGSPGFGTIADGTARGTIVNDDTRVGLKALPASDGRVRAKVDTLPAAPHAGVKVFRVVDGKAVQVFSGELNSLGRLNTVLDKQYKPGTKVTLYSLVVTDNGTYKSKRVTVVTG</sequence>
<keyword evidence="4" id="KW-0406">Ion transport</keyword>
<evidence type="ECO:0000256" key="5">
    <source>
        <dbReference type="SAM" id="MobiDB-lite"/>
    </source>
</evidence>
<dbReference type="Gene3D" id="2.60.40.2030">
    <property type="match status" value="1"/>
</dbReference>
<evidence type="ECO:0000313" key="9">
    <source>
        <dbReference type="Proteomes" id="UP000580910"/>
    </source>
</evidence>
<dbReference type="GO" id="GO:0007154">
    <property type="term" value="P:cell communication"/>
    <property type="evidence" value="ECO:0007669"/>
    <property type="project" value="InterPro"/>
</dbReference>
<dbReference type="Proteomes" id="UP000580910">
    <property type="component" value="Unassembled WGS sequence"/>
</dbReference>
<protein>
    <recommendedName>
        <fullName evidence="7">Calx-beta domain-containing protein</fullName>
    </recommendedName>
</protein>
<dbReference type="EMBL" id="JACGXA010000001">
    <property type="protein sequence ID" value="MBA8801753.1"/>
    <property type="molecule type" value="Genomic_DNA"/>
</dbReference>
<keyword evidence="2" id="KW-0677">Repeat</keyword>
<dbReference type="PANTHER" id="PTHR11878:SF65">
    <property type="entry name" value="NA_CA-EXCHANGE PROTEIN, ISOFORM G"/>
    <property type="match status" value="1"/>
</dbReference>
<organism evidence="8 9">
    <name type="scientific">Nocardioides ginsengisegetis</name>
    <dbReference type="NCBI Taxonomy" id="661491"/>
    <lineage>
        <taxon>Bacteria</taxon>
        <taxon>Bacillati</taxon>
        <taxon>Actinomycetota</taxon>
        <taxon>Actinomycetes</taxon>
        <taxon>Propionibacteriales</taxon>
        <taxon>Nocardioidaceae</taxon>
        <taxon>Nocardioides</taxon>
    </lineage>
</organism>
<dbReference type="SMART" id="SM00237">
    <property type="entry name" value="Calx_beta"/>
    <property type="match status" value="1"/>
</dbReference>
<dbReference type="PANTHER" id="PTHR11878">
    <property type="entry name" value="SODIUM/CALCIUM EXCHANGER"/>
    <property type="match status" value="1"/>
</dbReference>
<dbReference type="InterPro" id="IPR051171">
    <property type="entry name" value="CaCA"/>
</dbReference>
<dbReference type="Pfam" id="PF03160">
    <property type="entry name" value="Calx-beta"/>
    <property type="match status" value="1"/>
</dbReference>
<evidence type="ECO:0000259" key="7">
    <source>
        <dbReference type="SMART" id="SM00237"/>
    </source>
</evidence>
<evidence type="ECO:0000256" key="6">
    <source>
        <dbReference type="SAM" id="SignalP"/>
    </source>
</evidence>
<reference evidence="8 9" key="1">
    <citation type="submission" date="2020-07" db="EMBL/GenBank/DDBJ databases">
        <title>Sequencing the genomes of 1000 actinobacteria strains.</title>
        <authorList>
            <person name="Klenk H.-P."/>
        </authorList>
    </citation>
    <scope>NUCLEOTIDE SEQUENCE [LARGE SCALE GENOMIC DNA]</scope>
    <source>
        <strain evidence="8 9">DSM 21349</strain>
    </source>
</reference>
<feature type="region of interest" description="Disordered" evidence="5">
    <location>
        <begin position="51"/>
        <end position="77"/>
    </location>
</feature>
<gene>
    <name evidence="8" type="ORF">FB382_000044</name>
</gene>
<dbReference type="InterPro" id="IPR038081">
    <property type="entry name" value="CalX-like_sf"/>
</dbReference>
<dbReference type="GO" id="GO:0016020">
    <property type="term" value="C:membrane"/>
    <property type="evidence" value="ECO:0007669"/>
    <property type="project" value="InterPro"/>
</dbReference>
<keyword evidence="9" id="KW-1185">Reference proteome</keyword>